<keyword evidence="18" id="KW-1185">Reference proteome</keyword>
<dbReference type="EMBL" id="MJFZ01000477">
    <property type="protein sequence ID" value="RAW28606.1"/>
    <property type="molecule type" value="Genomic_DNA"/>
</dbReference>
<dbReference type="PRINTS" id="PR00109">
    <property type="entry name" value="TYRKINASE"/>
</dbReference>
<dbReference type="OrthoDB" id="71777at2759"/>
<evidence type="ECO:0000256" key="2">
    <source>
        <dbReference type="ARBA" id="ARBA00022527"/>
    </source>
</evidence>
<keyword evidence="5" id="KW-0418">Kinase</keyword>
<evidence type="ECO:0000259" key="11">
    <source>
        <dbReference type="PROSITE" id="PS50011"/>
    </source>
</evidence>
<dbReference type="GO" id="GO:0004674">
    <property type="term" value="F:protein serine/threonine kinase activity"/>
    <property type="evidence" value="ECO:0007669"/>
    <property type="project" value="UniProtKB-KW"/>
</dbReference>
<keyword evidence="4 9" id="KW-0547">Nucleotide-binding</keyword>
<dbReference type="CDD" id="cd08215">
    <property type="entry name" value="STKc_Nek"/>
    <property type="match status" value="1"/>
</dbReference>
<evidence type="ECO:0000313" key="15">
    <source>
        <dbReference type="EMBL" id="KAG2979316.1"/>
    </source>
</evidence>
<gene>
    <name evidence="17" type="ORF">PC110_g15009</name>
    <name evidence="12" type="ORF">PC113_g12479</name>
    <name evidence="13" type="ORF">PC115_g11497</name>
    <name evidence="14" type="ORF">PC117_g13279</name>
    <name evidence="15" type="ORF">PC118_g11833</name>
    <name evidence="16" type="ORF">PC129_g11417</name>
</gene>
<dbReference type="PROSITE" id="PS50011">
    <property type="entry name" value="PROTEIN_KINASE_DOM"/>
    <property type="match status" value="1"/>
</dbReference>
<feature type="domain" description="Protein kinase" evidence="11">
    <location>
        <begin position="7"/>
        <end position="261"/>
    </location>
</feature>
<evidence type="ECO:0000256" key="1">
    <source>
        <dbReference type="ARBA" id="ARBA00012513"/>
    </source>
</evidence>
<sequence length="459" mass="51210">MRDIDGYDTLTVLGTGQFGNVVLVRRNSDQKLFAAKIPHGEDIAARQAASQEAQLLMHLHHVNIVQFVEVVENDSQLALVMEYASGGDLEAFLRWQQESTGCLSEPAIMRIFIQIVLALQYLHEHRILHRDLKPKNILLDGDGIVKLSDFGVSKLLKSSLDLAQTTTGTPHYMAPELLEGGTYDYKSDVWSLGCVLYELAAFSPPFNGAALGAVVGKILHSEPPLLSELYSLQLRGLVTNLLEKDPSRRPSLSDILRSDLVQRHMQQLVSVATSHQPMLLDQFAARTTYHEVVTPLDPVSPLPNYQSTHNRGGGNHDHLMMHNSVAKSPISTQSEADRARQLYFENQAAARRNKERFDQERSCTAVILDFKDTAGPLERDVQAAVLKMQSIQEVTSPTSVMSGRVPPPTPGSLRLRVHSSLANYEELLNAERRRIQLETRALQERMRAMQATDLSLQQD</sequence>
<keyword evidence="3" id="KW-0808">Transferase</keyword>
<dbReference type="SMART" id="SM00220">
    <property type="entry name" value="S_TKc"/>
    <property type="match status" value="1"/>
</dbReference>
<comment type="catalytic activity">
    <reaction evidence="7">
        <text>L-threonyl-[protein] + ATP = O-phospho-L-threonyl-[protein] + ADP + H(+)</text>
        <dbReference type="Rhea" id="RHEA:46608"/>
        <dbReference type="Rhea" id="RHEA-COMP:11060"/>
        <dbReference type="Rhea" id="RHEA-COMP:11605"/>
        <dbReference type="ChEBI" id="CHEBI:15378"/>
        <dbReference type="ChEBI" id="CHEBI:30013"/>
        <dbReference type="ChEBI" id="CHEBI:30616"/>
        <dbReference type="ChEBI" id="CHEBI:61977"/>
        <dbReference type="ChEBI" id="CHEBI:456216"/>
        <dbReference type="EC" id="2.7.11.1"/>
    </reaction>
</comment>
<evidence type="ECO:0000313" key="17">
    <source>
        <dbReference type="EMBL" id="RAW28606.1"/>
    </source>
</evidence>
<comment type="catalytic activity">
    <reaction evidence="8">
        <text>L-seryl-[protein] + ATP = O-phospho-L-seryl-[protein] + ADP + H(+)</text>
        <dbReference type="Rhea" id="RHEA:17989"/>
        <dbReference type="Rhea" id="RHEA-COMP:9863"/>
        <dbReference type="Rhea" id="RHEA-COMP:11604"/>
        <dbReference type="ChEBI" id="CHEBI:15378"/>
        <dbReference type="ChEBI" id="CHEBI:29999"/>
        <dbReference type="ChEBI" id="CHEBI:30616"/>
        <dbReference type="ChEBI" id="CHEBI:83421"/>
        <dbReference type="ChEBI" id="CHEBI:456216"/>
        <dbReference type="EC" id="2.7.11.1"/>
    </reaction>
</comment>
<dbReference type="Proteomes" id="UP000774804">
    <property type="component" value="Unassembled WGS sequence"/>
</dbReference>
<dbReference type="EMBL" id="RCMG01000378">
    <property type="protein sequence ID" value="KAG2855395.1"/>
    <property type="molecule type" value="Genomic_DNA"/>
</dbReference>
<organism evidence="17 18">
    <name type="scientific">Phytophthora cactorum</name>
    <dbReference type="NCBI Taxonomy" id="29920"/>
    <lineage>
        <taxon>Eukaryota</taxon>
        <taxon>Sar</taxon>
        <taxon>Stramenopiles</taxon>
        <taxon>Oomycota</taxon>
        <taxon>Peronosporomycetes</taxon>
        <taxon>Peronosporales</taxon>
        <taxon>Peronosporaceae</taxon>
        <taxon>Phytophthora</taxon>
    </lineage>
</organism>
<dbReference type="GO" id="GO:0005524">
    <property type="term" value="F:ATP binding"/>
    <property type="evidence" value="ECO:0007669"/>
    <property type="project" value="UniProtKB-UniRule"/>
</dbReference>
<name>A0A329RYG7_9STRA</name>
<dbReference type="InterPro" id="IPR000719">
    <property type="entry name" value="Prot_kinase_dom"/>
</dbReference>
<dbReference type="SUPFAM" id="SSF56112">
    <property type="entry name" value="Protein kinase-like (PK-like)"/>
    <property type="match status" value="1"/>
</dbReference>
<comment type="similarity">
    <text evidence="10">Belongs to the protein kinase superfamily.</text>
</comment>
<dbReference type="Proteomes" id="UP000697107">
    <property type="component" value="Unassembled WGS sequence"/>
</dbReference>
<dbReference type="AlphaFoldDB" id="A0A329RYG7"/>
<evidence type="ECO:0000256" key="9">
    <source>
        <dbReference type="PROSITE-ProRule" id="PRU10141"/>
    </source>
</evidence>
<evidence type="ECO:0000256" key="7">
    <source>
        <dbReference type="ARBA" id="ARBA00047899"/>
    </source>
</evidence>
<dbReference type="Pfam" id="PF00069">
    <property type="entry name" value="Pkinase"/>
    <property type="match status" value="1"/>
</dbReference>
<evidence type="ECO:0000256" key="3">
    <source>
        <dbReference type="ARBA" id="ARBA00022679"/>
    </source>
</evidence>
<dbReference type="InterPro" id="IPR017441">
    <property type="entry name" value="Protein_kinase_ATP_BS"/>
</dbReference>
<evidence type="ECO:0000256" key="5">
    <source>
        <dbReference type="ARBA" id="ARBA00022777"/>
    </source>
</evidence>
<evidence type="ECO:0000256" key="4">
    <source>
        <dbReference type="ARBA" id="ARBA00022741"/>
    </source>
</evidence>
<dbReference type="Proteomes" id="UP000251314">
    <property type="component" value="Unassembled WGS sequence"/>
</dbReference>
<protein>
    <recommendedName>
        <fullName evidence="1">non-specific serine/threonine protein kinase</fullName>
        <ecNumber evidence="1">2.7.11.1</ecNumber>
    </recommendedName>
</protein>
<comment type="caution">
    <text evidence="17">The sequence shown here is derived from an EMBL/GenBank/DDBJ whole genome shotgun (WGS) entry which is preliminary data.</text>
</comment>
<dbReference type="PANTHER" id="PTHR44899:SF3">
    <property type="entry name" value="SERINE_THREONINE-PROTEIN KINASE NEK1"/>
    <property type="match status" value="1"/>
</dbReference>
<dbReference type="VEuPathDB" id="FungiDB:PC110_g15009"/>
<dbReference type="EMBL" id="RCMI01000362">
    <property type="protein sequence ID" value="KAG2915022.1"/>
    <property type="molecule type" value="Genomic_DNA"/>
</dbReference>
<feature type="binding site" evidence="9">
    <location>
        <position position="36"/>
    </location>
    <ligand>
        <name>ATP</name>
        <dbReference type="ChEBI" id="CHEBI:30616"/>
    </ligand>
</feature>
<dbReference type="InterPro" id="IPR001245">
    <property type="entry name" value="Ser-Thr/Tyr_kinase_cat_dom"/>
</dbReference>
<dbReference type="PROSITE" id="PS00107">
    <property type="entry name" value="PROTEIN_KINASE_ATP"/>
    <property type="match status" value="1"/>
</dbReference>
<dbReference type="EMBL" id="RCMV01000402">
    <property type="protein sequence ID" value="KAG3217762.1"/>
    <property type="molecule type" value="Genomic_DNA"/>
</dbReference>
<proteinExistence type="inferred from homology"/>
<dbReference type="InterPro" id="IPR051131">
    <property type="entry name" value="NEK_Ser/Thr_kinase_NIMA"/>
</dbReference>
<evidence type="ECO:0000313" key="18">
    <source>
        <dbReference type="Proteomes" id="UP000251314"/>
    </source>
</evidence>
<dbReference type="InterPro" id="IPR011009">
    <property type="entry name" value="Kinase-like_dom_sf"/>
</dbReference>
<dbReference type="Gene3D" id="1.10.510.10">
    <property type="entry name" value="Transferase(Phosphotransferase) domain 1"/>
    <property type="match status" value="1"/>
</dbReference>
<evidence type="ECO:0000256" key="6">
    <source>
        <dbReference type="ARBA" id="ARBA00022840"/>
    </source>
</evidence>
<keyword evidence="6 9" id="KW-0067">ATP-binding</keyword>
<evidence type="ECO:0000313" key="14">
    <source>
        <dbReference type="EMBL" id="KAG2932056.1"/>
    </source>
</evidence>
<evidence type="ECO:0000256" key="10">
    <source>
        <dbReference type="RuleBase" id="RU000304"/>
    </source>
</evidence>
<dbReference type="PROSITE" id="PS00108">
    <property type="entry name" value="PROTEIN_KINASE_ST"/>
    <property type="match status" value="1"/>
</dbReference>
<dbReference type="Proteomes" id="UP000736787">
    <property type="component" value="Unassembled WGS sequence"/>
</dbReference>
<dbReference type="EC" id="2.7.11.1" evidence="1"/>
<keyword evidence="2 10" id="KW-0723">Serine/threonine-protein kinase</keyword>
<reference evidence="17 18" key="1">
    <citation type="submission" date="2018-01" db="EMBL/GenBank/DDBJ databases">
        <title>Draft genome of the strawberry crown rot pathogen Phytophthora cactorum.</title>
        <authorList>
            <person name="Armitage A.D."/>
            <person name="Lysoe E."/>
            <person name="Nellist C.F."/>
            <person name="Harrison R.J."/>
            <person name="Brurberg M.B."/>
        </authorList>
    </citation>
    <scope>NUCLEOTIDE SEQUENCE [LARGE SCALE GENOMIC DNA]</scope>
    <source>
        <strain evidence="17 18">10300</strain>
    </source>
</reference>
<dbReference type="STRING" id="29920.A0A329RYG7"/>
<evidence type="ECO:0000256" key="8">
    <source>
        <dbReference type="ARBA" id="ARBA00048679"/>
    </source>
</evidence>
<dbReference type="Proteomes" id="UP000760860">
    <property type="component" value="Unassembled WGS sequence"/>
</dbReference>
<accession>A0A329RYG7</accession>
<dbReference type="Proteomes" id="UP000735874">
    <property type="component" value="Unassembled WGS sequence"/>
</dbReference>
<dbReference type="EMBL" id="RCML01000367">
    <property type="protein sequence ID" value="KAG2979316.1"/>
    <property type="molecule type" value="Genomic_DNA"/>
</dbReference>
<evidence type="ECO:0000313" key="13">
    <source>
        <dbReference type="EMBL" id="KAG2915022.1"/>
    </source>
</evidence>
<evidence type="ECO:0000313" key="16">
    <source>
        <dbReference type="EMBL" id="KAG3217762.1"/>
    </source>
</evidence>
<dbReference type="InterPro" id="IPR008271">
    <property type="entry name" value="Ser/Thr_kinase_AS"/>
</dbReference>
<evidence type="ECO:0000313" key="12">
    <source>
        <dbReference type="EMBL" id="KAG2855395.1"/>
    </source>
</evidence>
<reference evidence="16" key="2">
    <citation type="submission" date="2018-05" db="EMBL/GenBank/DDBJ databases">
        <title>Effector identification in a new, highly contiguous assembly of the strawberry crown rot pathogen Phytophthora cactorum.</title>
        <authorList>
            <person name="Armitage A.D."/>
            <person name="Nellist C.F."/>
            <person name="Bates H."/>
            <person name="Vickerstaff R.J."/>
            <person name="Harrison R.J."/>
        </authorList>
    </citation>
    <scope>NUCLEOTIDE SEQUENCE</scope>
    <source>
        <strain evidence="12">15-7</strain>
        <strain evidence="13">4032</strain>
        <strain evidence="14">4040</strain>
        <strain evidence="15">P415</strain>
        <strain evidence="16">P421</strain>
    </source>
</reference>
<dbReference type="EMBL" id="RCMK01000385">
    <property type="protein sequence ID" value="KAG2932056.1"/>
    <property type="molecule type" value="Genomic_DNA"/>
</dbReference>
<dbReference type="PANTHER" id="PTHR44899">
    <property type="entry name" value="CAMK FAMILY PROTEIN KINASE"/>
    <property type="match status" value="1"/>
</dbReference>